<evidence type="ECO:0000313" key="2">
    <source>
        <dbReference type="Proteomes" id="UP001174934"/>
    </source>
</evidence>
<protein>
    <submittedName>
        <fullName evidence="1">Uncharacterized protein</fullName>
    </submittedName>
</protein>
<evidence type="ECO:0000313" key="1">
    <source>
        <dbReference type="EMBL" id="KAK0618198.1"/>
    </source>
</evidence>
<organism evidence="1 2">
    <name type="scientific">Bombardia bombarda</name>
    <dbReference type="NCBI Taxonomy" id="252184"/>
    <lineage>
        <taxon>Eukaryota</taxon>
        <taxon>Fungi</taxon>
        <taxon>Dikarya</taxon>
        <taxon>Ascomycota</taxon>
        <taxon>Pezizomycotina</taxon>
        <taxon>Sordariomycetes</taxon>
        <taxon>Sordariomycetidae</taxon>
        <taxon>Sordariales</taxon>
        <taxon>Lasiosphaeriaceae</taxon>
        <taxon>Bombardia</taxon>
    </lineage>
</organism>
<sequence length="238" mass="25720">MSSFLLCPILPARRTGQADWWLMPAQMQLTNQACVAYREMRKLWDGGGSEVAGKGDDGWVWVWVGGCSSRNGSGVLGPIIVLFSEWDDEATGFLVPSPLPPQLTPSGRQACFAGAVWVISSCCGVRRPAKLANLPAPDNILIFLPAKVVRIGGDPFPYLDKLDGVDELFEPSRGGWILRKRARQRRGGRGGGAHLASVGYTIELSHLVNSENLARDEIEIDMGSGNLTHVAVPGVRAQ</sequence>
<keyword evidence="2" id="KW-1185">Reference proteome</keyword>
<name>A0AA39WML5_9PEZI</name>
<accession>A0AA39WML5</accession>
<comment type="caution">
    <text evidence="1">The sequence shown here is derived from an EMBL/GenBank/DDBJ whole genome shotgun (WGS) entry which is preliminary data.</text>
</comment>
<dbReference type="Proteomes" id="UP001174934">
    <property type="component" value="Unassembled WGS sequence"/>
</dbReference>
<dbReference type="EMBL" id="JAULSR010000005">
    <property type="protein sequence ID" value="KAK0618198.1"/>
    <property type="molecule type" value="Genomic_DNA"/>
</dbReference>
<dbReference type="AlphaFoldDB" id="A0AA39WML5"/>
<gene>
    <name evidence="1" type="ORF">B0T17DRAFT_509748</name>
</gene>
<proteinExistence type="predicted"/>
<reference evidence="1" key="1">
    <citation type="submission" date="2023-06" db="EMBL/GenBank/DDBJ databases">
        <title>Genome-scale phylogeny and comparative genomics of the fungal order Sordariales.</title>
        <authorList>
            <consortium name="Lawrence Berkeley National Laboratory"/>
            <person name="Hensen N."/>
            <person name="Bonometti L."/>
            <person name="Westerberg I."/>
            <person name="Brannstrom I.O."/>
            <person name="Guillou S."/>
            <person name="Cros-Aarteil S."/>
            <person name="Calhoun S."/>
            <person name="Haridas S."/>
            <person name="Kuo A."/>
            <person name="Mondo S."/>
            <person name="Pangilinan J."/>
            <person name="Riley R."/>
            <person name="LaButti K."/>
            <person name="Andreopoulos B."/>
            <person name="Lipzen A."/>
            <person name="Chen C."/>
            <person name="Yanf M."/>
            <person name="Daum C."/>
            <person name="Ng V."/>
            <person name="Clum A."/>
            <person name="Steindorff A."/>
            <person name="Ohm R."/>
            <person name="Martin F."/>
            <person name="Silar P."/>
            <person name="Natvig D."/>
            <person name="Lalanne C."/>
            <person name="Gautier V."/>
            <person name="Ament-velasquez S.L."/>
            <person name="Kruys A."/>
            <person name="Hutchinson M.I."/>
            <person name="Powell A.J."/>
            <person name="Barry K."/>
            <person name="Miller A.N."/>
            <person name="Grigoriev I.V."/>
            <person name="Debuchy R."/>
            <person name="Gladieux P."/>
            <person name="Thoren M.H."/>
            <person name="Johannesson H."/>
        </authorList>
    </citation>
    <scope>NUCLEOTIDE SEQUENCE</scope>
    <source>
        <strain evidence="1">SMH3391-2</strain>
    </source>
</reference>